<evidence type="ECO:0000259" key="2">
    <source>
        <dbReference type="Pfam" id="PF01408"/>
    </source>
</evidence>
<feature type="domain" description="Gfo/Idh/MocA-like oxidoreductase N-terminal" evidence="2">
    <location>
        <begin position="3"/>
        <end position="119"/>
    </location>
</feature>
<evidence type="ECO:0000256" key="1">
    <source>
        <dbReference type="ARBA" id="ARBA00010928"/>
    </source>
</evidence>
<dbReference type="Pfam" id="PF01408">
    <property type="entry name" value="GFO_IDH_MocA"/>
    <property type="match status" value="1"/>
</dbReference>
<proteinExistence type="inferred from homology"/>
<comment type="similarity">
    <text evidence="1">Belongs to the Gfo/Idh/MocA family.</text>
</comment>
<dbReference type="PANTHER" id="PTHR43708">
    <property type="entry name" value="CONSERVED EXPRESSED OXIDOREDUCTASE (EUROFUNG)"/>
    <property type="match status" value="1"/>
</dbReference>
<reference evidence="4" key="1">
    <citation type="submission" date="2024-05" db="EMBL/GenBank/DDBJ databases">
        <title>Metabacillus sp. nov., isolated from the rhizosphere soil of tomato plants.</title>
        <authorList>
            <person name="Ma R."/>
        </authorList>
    </citation>
    <scope>NUCLEOTIDE SEQUENCE</scope>
    <source>
        <strain evidence="4">DBTR6</strain>
    </source>
</reference>
<sequence length="343" mass="39253">MLKMAFIGCGKSTTRYHIPYVKQRENIHIKSIYTPSWTEEKKEAAGLPETSYVTDLNNLLNDEEIELISICTPPTTHYELAKTCLEHGKNVLVEKPFCSTVEEAEEILQLAKEKGLVAMPYQNRRFDSDYLTLVHVLESKKIGEIFEVEIHFDRFRPVDERPIGTKVDGEFYGLGIHLLDKVLALFGTPEQVFYDIRTMRKLGNPDDAFEIQLLYPTKKVILKVNQLILGDYPSIRVHGRNGSFIKYEMDQQEACLKAGIMPGEPHFGEDQEEDYGILKYVKNNEVMMESVPTVTGNYGSVYDAMYQTIKHGADKLVSDEEIKMNIHILQNGIAEETPRLIRL</sequence>
<dbReference type="Gene3D" id="3.40.50.720">
    <property type="entry name" value="NAD(P)-binding Rossmann-like Domain"/>
    <property type="match status" value="1"/>
</dbReference>
<dbReference type="Proteomes" id="UP001165287">
    <property type="component" value="Unassembled WGS sequence"/>
</dbReference>
<evidence type="ECO:0000313" key="4">
    <source>
        <dbReference type="EMBL" id="MBZ5753561.1"/>
    </source>
</evidence>
<dbReference type="RefSeq" id="WP_224141974.1">
    <property type="nucleotide sequence ID" value="NZ_JAIQUM010000123.1"/>
</dbReference>
<comment type="caution">
    <text evidence="4">The sequence shown here is derived from an EMBL/GenBank/DDBJ whole genome shotgun (WGS) entry which is preliminary data.</text>
</comment>
<protein>
    <submittedName>
        <fullName evidence="4">Oxidoreductase</fullName>
    </submittedName>
</protein>
<dbReference type="PANTHER" id="PTHR43708:SF7">
    <property type="entry name" value="OXIDOREDUCTASE"/>
    <property type="match status" value="1"/>
</dbReference>
<dbReference type="SUPFAM" id="SSF51735">
    <property type="entry name" value="NAD(P)-binding Rossmann-fold domains"/>
    <property type="match status" value="1"/>
</dbReference>
<dbReference type="NCBIfam" id="NF007574">
    <property type="entry name" value="PRK10206.1"/>
    <property type="match status" value="1"/>
</dbReference>
<dbReference type="InterPro" id="IPR004104">
    <property type="entry name" value="Gfo/Idh/MocA-like_OxRdtase_C"/>
</dbReference>
<evidence type="ECO:0000259" key="3">
    <source>
        <dbReference type="Pfam" id="PF02894"/>
    </source>
</evidence>
<accession>A0ABS7UZ02</accession>
<dbReference type="InterPro" id="IPR051317">
    <property type="entry name" value="Gfo/Idh/MocA_oxidoreduct"/>
</dbReference>
<dbReference type="Pfam" id="PF02894">
    <property type="entry name" value="GFO_IDH_MocA_C"/>
    <property type="match status" value="1"/>
</dbReference>
<evidence type="ECO:0000313" key="5">
    <source>
        <dbReference type="Proteomes" id="UP001165287"/>
    </source>
</evidence>
<dbReference type="InterPro" id="IPR000683">
    <property type="entry name" value="Gfo/Idh/MocA-like_OxRdtase_N"/>
</dbReference>
<dbReference type="Gene3D" id="3.30.360.10">
    <property type="entry name" value="Dihydrodipicolinate Reductase, domain 2"/>
    <property type="match status" value="1"/>
</dbReference>
<dbReference type="EMBL" id="JAIQUM010000123">
    <property type="protein sequence ID" value="MBZ5753561.1"/>
    <property type="molecule type" value="Genomic_DNA"/>
</dbReference>
<organism evidence="4 5">
    <name type="scientific">Metabacillus rhizolycopersici</name>
    <dbReference type="NCBI Taxonomy" id="2875709"/>
    <lineage>
        <taxon>Bacteria</taxon>
        <taxon>Bacillati</taxon>
        <taxon>Bacillota</taxon>
        <taxon>Bacilli</taxon>
        <taxon>Bacillales</taxon>
        <taxon>Bacillaceae</taxon>
        <taxon>Metabacillus</taxon>
    </lineage>
</organism>
<name>A0ABS7UZ02_9BACI</name>
<feature type="domain" description="Gfo/Idh/MocA-like oxidoreductase C-terminal" evidence="3">
    <location>
        <begin position="137"/>
        <end position="331"/>
    </location>
</feature>
<dbReference type="InterPro" id="IPR036291">
    <property type="entry name" value="NAD(P)-bd_dom_sf"/>
</dbReference>
<keyword evidence="5" id="KW-1185">Reference proteome</keyword>
<gene>
    <name evidence="4" type="ORF">K9V48_25895</name>
</gene>